<keyword evidence="12 15" id="KW-0472">Membrane</keyword>
<evidence type="ECO:0000256" key="10">
    <source>
        <dbReference type="ARBA" id="ARBA00022984"/>
    </source>
</evidence>
<dbReference type="Gene3D" id="3.40.710.10">
    <property type="entry name" value="DD-peptidase/beta-lactamase superfamily"/>
    <property type="match status" value="1"/>
</dbReference>
<name>A0A2L1GR62_9BACT</name>
<dbReference type="SUPFAM" id="SSF56519">
    <property type="entry name" value="Penicillin binding protein dimerisation domain"/>
    <property type="match status" value="1"/>
</dbReference>
<evidence type="ECO:0000256" key="4">
    <source>
        <dbReference type="ARBA" id="ARBA00022519"/>
    </source>
</evidence>
<evidence type="ECO:0000256" key="3">
    <source>
        <dbReference type="ARBA" id="ARBA00022475"/>
    </source>
</evidence>
<keyword evidence="3" id="KW-1003">Cell membrane</keyword>
<dbReference type="GO" id="GO:0006508">
    <property type="term" value="P:proteolysis"/>
    <property type="evidence" value="ECO:0007669"/>
    <property type="project" value="UniProtKB-KW"/>
</dbReference>
<evidence type="ECO:0000256" key="6">
    <source>
        <dbReference type="ARBA" id="ARBA00022670"/>
    </source>
</evidence>
<dbReference type="Pfam" id="PF00905">
    <property type="entry name" value="Transpeptidase"/>
    <property type="match status" value="1"/>
</dbReference>
<keyword evidence="19" id="KW-1185">Reference proteome</keyword>
<evidence type="ECO:0000313" key="19">
    <source>
        <dbReference type="Proteomes" id="UP000239867"/>
    </source>
</evidence>
<dbReference type="EMBL" id="CP021255">
    <property type="protein sequence ID" value="AVD72169.1"/>
    <property type="molecule type" value="Genomic_DNA"/>
</dbReference>
<evidence type="ECO:0000256" key="14">
    <source>
        <dbReference type="SAM" id="MobiDB-lite"/>
    </source>
</evidence>
<dbReference type="SUPFAM" id="SSF56601">
    <property type="entry name" value="beta-lactamase/transpeptidase-like"/>
    <property type="match status" value="1"/>
</dbReference>
<evidence type="ECO:0000256" key="8">
    <source>
        <dbReference type="ARBA" id="ARBA00022801"/>
    </source>
</evidence>
<keyword evidence="11 15" id="KW-1133">Transmembrane helix</keyword>
<keyword evidence="10" id="KW-0573">Peptidoglycan synthesis</keyword>
<dbReference type="InterPro" id="IPR017790">
    <property type="entry name" value="Penicillin-binding_protein_2"/>
</dbReference>
<evidence type="ECO:0000256" key="1">
    <source>
        <dbReference type="ARBA" id="ARBA00004167"/>
    </source>
</evidence>
<evidence type="ECO:0000256" key="2">
    <source>
        <dbReference type="ARBA" id="ARBA00004236"/>
    </source>
</evidence>
<dbReference type="GO" id="GO:0008658">
    <property type="term" value="F:penicillin binding"/>
    <property type="evidence" value="ECO:0007669"/>
    <property type="project" value="InterPro"/>
</dbReference>
<dbReference type="GO" id="GO:0071972">
    <property type="term" value="F:peptidoglycan L,D-transpeptidase activity"/>
    <property type="evidence" value="ECO:0007669"/>
    <property type="project" value="TreeGrafter"/>
</dbReference>
<feature type="region of interest" description="Disordered" evidence="14">
    <location>
        <begin position="623"/>
        <end position="651"/>
    </location>
</feature>
<evidence type="ECO:0000259" key="16">
    <source>
        <dbReference type="Pfam" id="PF00905"/>
    </source>
</evidence>
<dbReference type="PANTHER" id="PTHR30627:SF2">
    <property type="entry name" value="PEPTIDOGLYCAN D,D-TRANSPEPTIDASE MRDA"/>
    <property type="match status" value="1"/>
</dbReference>
<reference evidence="18 19" key="1">
    <citation type="journal article" date="2018" name="MBio">
        <title>Insights into the evolution of host association through the isolation and characterization of a novel human periodontal pathobiont, Desulfobulbus oralis.</title>
        <authorList>
            <person name="Cross K.L."/>
            <person name="Chirania P."/>
            <person name="Xiong W."/>
            <person name="Beall C.J."/>
            <person name="Elkins J.G."/>
            <person name="Giannone R.J."/>
            <person name="Griffen A.L."/>
            <person name="Guss A.M."/>
            <person name="Hettich R.L."/>
            <person name="Joshi S.S."/>
            <person name="Mokrzan E.M."/>
            <person name="Martin R.K."/>
            <person name="Zhulin I.B."/>
            <person name="Leys E.J."/>
            <person name="Podar M."/>
        </authorList>
    </citation>
    <scope>NUCLEOTIDE SEQUENCE [LARGE SCALE GENOMIC DNA]</scope>
    <source>
        <strain evidence="18 19">ORNL</strain>
    </source>
</reference>
<dbReference type="Pfam" id="PF03717">
    <property type="entry name" value="PBP_dimer"/>
    <property type="match status" value="1"/>
</dbReference>
<dbReference type="GO" id="GO:0009002">
    <property type="term" value="F:serine-type D-Ala-D-Ala carboxypeptidase activity"/>
    <property type="evidence" value="ECO:0007669"/>
    <property type="project" value="InterPro"/>
</dbReference>
<dbReference type="OrthoDB" id="9766847at2"/>
<feature type="domain" description="Penicillin-binding protein dimerisation" evidence="17">
    <location>
        <begin position="59"/>
        <end position="224"/>
    </location>
</feature>
<dbReference type="InterPro" id="IPR005311">
    <property type="entry name" value="PBP_dimer"/>
</dbReference>
<dbReference type="InterPro" id="IPR050515">
    <property type="entry name" value="Beta-lactam/transpept"/>
</dbReference>
<protein>
    <submittedName>
        <fullName evidence="18">Penicillin-binding protein 2</fullName>
    </submittedName>
</protein>
<accession>A0A2L1GR62</accession>
<dbReference type="KEGG" id="deo:CAY53_00540"/>
<feature type="domain" description="Penicillin-binding protein transpeptidase" evidence="16">
    <location>
        <begin position="264"/>
        <end position="604"/>
    </location>
</feature>
<organism evidence="18 19">
    <name type="scientific">Desulfobulbus oralis</name>
    <dbReference type="NCBI Taxonomy" id="1986146"/>
    <lineage>
        <taxon>Bacteria</taxon>
        <taxon>Pseudomonadati</taxon>
        <taxon>Thermodesulfobacteriota</taxon>
        <taxon>Desulfobulbia</taxon>
        <taxon>Desulfobulbales</taxon>
        <taxon>Desulfobulbaceae</taxon>
        <taxon>Desulfobulbus</taxon>
    </lineage>
</organism>
<dbReference type="FunFam" id="3.40.710.10:FF:000024">
    <property type="entry name" value="Penicillin-binding protein 2"/>
    <property type="match status" value="1"/>
</dbReference>
<dbReference type="InterPro" id="IPR001460">
    <property type="entry name" value="PCN-bd_Tpept"/>
</dbReference>
<dbReference type="NCBIfam" id="TIGR03423">
    <property type="entry name" value="pbp2_mrdA"/>
    <property type="match status" value="1"/>
</dbReference>
<keyword evidence="9" id="KW-0133">Cell shape</keyword>
<evidence type="ECO:0000256" key="5">
    <source>
        <dbReference type="ARBA" id="ARBA00022645"/>
    </source>
</evidence>
<dbReference type="Gene3D" id="3.30.1390.30">
    <property type="entry name" value="Penicillin-binding protein 2a, domain 3"/>
    <property type="match status" value="1"/>
</dbReference>
<dbReference type="GO" id="GO:0009252">
    <property type="term" value="P:peptidoglycan biosynthetic process"/>
    <property type="evidence" value="ECO:0007669"/>
    <property type="project" value="UniProtKB-KW"/>
</dbReference>
<dbReference type="Proteomes" id="UP000239867">
    <property type="component" value="Chromosome"/>
</dbReference>
<keyword evidence="13" id="KW-0961">Cell wall biogenesis/degradation</keyword>
<keyword evidence="5" id="KW-0121">Carboxypeptidase</keyword>
<evidence type="ECO:0000256" key="11">
    <source>
        <dbReference type="ARBA" id="ARBA00022989"/>
    </source>
</evidence>
<dbReference type="InterPro" id="IPR036138">
    <property type="entry name" value="PBP_dimer_sf"/>
</dbReference>
<keyword evidence="6" id="KW-0645">Protease</keyword>
<dbReference type="GO" id="GO:0005886">
    <property type="term" value="C:plasma membrane"/>
    <property type="evidence" value="ECO:0007669"/>
    <property type="project" value="UniProtKB-SubCell"/>
</dbReference>
<proteinExistence type="predicted"/>
<evidence type="ECO:0000256" key="9">
    <source>
        <dbReference type="ARBA" id="ARBA00022960"/>
    </source>
</evidence>
<sequence length="651" mass="72601">MAPQDSDELKTQTQKGLYAMGCILAAFIVIMARLYFLQIKQGTDYDKLADSNRVRYLEIMAPRGNILDRKGREMVTNRPSFNVIWLRTSNRLDEEWLKTLSRVLDEDPGVLLEKIRKMVGQPGHLPVRLAEDISWDKVRQIEVNKMYLPEVSIEVVPLRVYHYGDLASHLIGYLGEISKDELDRMDRSRYHGGDLIGKAGLERLREDDLSGIKGRDYMEVNALGFEQKPLKGEAPVPGRNLQLTIDVDLQKIAEEELANNKFAGAVVAIEVNTGRLLVSASSPPLHLQDFVGGISKANWKAMLDNPLHPLVNKVVQGQYPPGSTFKPVTALAGLAEGVITPDTTFFCPGFHRFGNRTYRCWRHAGHGSVNMKRAVAESCDVYFYITGQKLGVDRLAKYSKLFGFGRLTGVEMEHEKAGIVPSTDWKRQRYPRDAKWHEGETLSVAIGQGYNLVTPLQLAVMTAAIANGGTIYRPALVEKAFYPDGTVAQSFQPEVLHRFTNQGRNLKLIRDGMVEAVNGRRGTGRRAQVETQGIQVGGKTGTAQVVRIKQYQHLKEQDIPYKYRDHAWFTCFAPASNPEIAVTVLVEHGLHGGSASAPIAAKIMTRYFNEKLEQLQVPDVLEDGDEEDEHGHDDENGVAPAAPSMGTPLQF</sequence>
<dbReference type="GO" id="GO:0008360">
    <property type="term" value="P:regulation of cell shape"/>
    <property type="evidence" value="ECO:0007669"/>
    <property type="project" value="UniProtKB-KW"/>
</dbReference>
<dbReference type="Gene3D" id="3.90.1310.10">
    <property type="entry name" value="Penicillin-binding protein 2a (Domain 2)"/>
    <property type="match status" value="1"/>
</dbReference>
<keyword evidence="4" id="KW-0997">Cell inner membrane</keyword>
<dbReference type="GO" id="GO:0071555">
    <property type="term" value="P:cell wall organization"/>
    <property type="evidence" value="ECO:0007669"/>
    <property type="project" value="UniProtKB-KW"/>
</dbReference>
<gene>
    <name evidence="18" type="ORF">CAY53_00540</name>
</gene>
<feature type="transmembrane region" description="Helical" evidence="15">
    <location>
        <begin position="16"/>
        <end position="36"/>
    </location>
</feature>
<evidence type="ECO:0000259" key="17">
    <source>
        <dbReference type="Pfam" id="PF03717"/>
    </source>
</evidence>
<evidence type="ECO:0000256" key="7">
    <source>
        <dbReference type="ARBA" id="ARBA00022692"/>
    </source>
</evidence>
<evidence type="ECO:0000256" key="13">
    <source>
        <dbReference type="ARBA" id="ARBA00023316"/>
    </source>
</evidence>
<comment type="subcellular location">
    <subcellularLocation>
        <location evidence="2">Cell membrane</location>
    </subcellularLocation>
    <subcellularLocation>
        <location evidence="1">Membrane</location>
        <topology evidence="1">Single-pass membrane protein</topology>
    </subcellularLocation>
</comment>
<dbReference type="AlphaFoldDB" id="A0A2L1GR62"/>
<dbReference type="InterPro" id="IPR012338">
    <property type="entry name" value="Beta-lactam/transpept-like"/>
</dbReference>
<evidence type="ECO:0000313" key="18">
    <source>
        <dbReference type="EMBL" id="AVD72169.1"/>
    </source>
</evidence>
<keyword evidence="7 15" id="KW-0812">Transmembrane</keyword>
<keyword evidence="8" id="KW-0378">Hydrolase</keyword>
<dbReference type="PANTHER" id="PTHR30627">
    <property type="entry name" value="PEPTIDOGLYCAN D,D-TRANSPEPTIDASE"/>
    <property type="match status" value="1"/>
</dbReference>
<evidence type="ECO:0000256" key="15">
    <source>
        <dbReference type="SAM" id="Phobius"/>
    </source>
</evidence>
<evidence type="ECO:0000256" key="12">
    <source>
        <dbReference type="ARBA" id="ARBA00023136"/>
    </source>
</evidence>